<feature type="signal peptide" evidence="1">
    <location>
        <begin position="1"/>
        <end position="17"/>
    </location>
</feature>
<evidence type="ECO:0000256" key="1">
    <source>
        <dbReference type="SAM" id="SignalP"/>
    </source>
</evidence>
<reference evidence="4" key="1">
    <citation type="journal article" date="2019" name="Int. J. Syst. Evol. Microbiol.">
        <title>The Global Catalogue of Microorganisms (GCM) 10K type strain sequencing project: providing services to taxonomists for standard genome sequencing and annotation.</title>
        <authorList>
            <consortium name="The Broad Institute Genomics Platform"/>
            <consortium name="The Broad Institute Genome Sequencing Center for Infectious Disease"/>
            <person name="Wu L."/>
            <person name="Ma J."/>
        </authorList>
    </citation>
    <scope>NUCLEOTIDE SEQUENCE [LARGE SCALE GENOMIC DNA]</scope>
    <source>
        <strain evidence="4">CCUG 53270</strain>
    </source>
</reference>
<evidence type="ECO:0000313" key="4">
    <source>
        <dbReference type="Proteomes" id="UP001597180"/>
    </source>
</evidence>
<dbReference type="InterPro" id="IPR012854">
    <property type="entry name" value="Cu_amine_oxidase-like_N"/>
</dbReference>
<comment type="caution">
    <text evidence="3">The sequence shown here is derived from an EMBL/GenBank/DDBJ whole genome shotgun (WGS) entry which is preliminary data.</text>
</comment>
<dbReference type="SUPFAM" id="SSF55383">
    <property type="entry name" value="Copper amine oxidase, domain N"/>
    <property type="match status" value="1"/>
</dbReference>
<gene>
    <name evidence="3" type="ORF">ACFQ4B_25875</name>
</gene>
<dbReference type="Proteomes" id="UP001597180">
    <property type="component" value="Unassembled WGS sequence"/>
</dbReference>
<keyword evidence="4" id="KW-1185">Reference proteome</keyword>
<feature type="chain" id="PRO_5045615258" evidence="1">
    <location>
        <begin position="18"/>
        <end position="431"/>
    </location>
</feature>
<dbReference type="InterPro" id="IPR008993">
    <property type="entry name" value="TIMP-like_OB-fold"/>
</dbReference>
<accession>A0ABW3UTF5</accession>
<protein>
    <submittedName>
        <fullName evidence="3">Stalk domain-containing protein</fullName>
    </submittedName>
</protein>
<proteinExistence type="predicted"/>
<evidence type="ECO:0000259" key="2">
    <source>
        <dbReference type="Pfam" id="PF07833"/>
    </source>
</evidence>
<organism evidence="3 4">
    <name type="scientific">Paenibacillus vulneris</name>
    <dbReference type="NCBI Taxonomy" id="1133364"/>
    <lineage>
        <taxon>Bacteria</taxon>
        <taxon>Bacillati</taxon>
        <taxon>Bacillota</taxon>
        <taxon>Bacilli</taxon>
        <taxon>Bacillales</taxon>
        <taxon>Paenibacillaceae</taxon>
        <taxon>Paenibacillus</taxon>
    </lineage>
</organism>
<keyword evidence="1" id="KW-0732">Signal</keyword>
<evidence type="ECO:0000313" key="3">
    <source>
        <dbReference type="EMBL" id="MFD1223554.1"/>
    </source>
</evidence>
<dbReference type="Pfam" id="PF07833">
    <property type="entry name" value="Cu_amine_oxidN1"/>
    <property type="match status" value="1"/>
</dbReference>
<dbReference type="SUPFAM" id="SSF50242">
    <property type="entry name" value="TIMP-like"/>
    <property type="match status" value="1"/>
</dbReference>
<dbReference type="RefSeq" id="WP_345590773.1">
    <property type="nucleotide sequence ID" value="NZ_BAABJG010000024.1"/>
</dbReference>
<sequence length="431" mass="48069">MKKGIITCVAAAMVTLAAIPAGVTTSPQKVFACSKGEVTSAETDYSLASNVLYGSVTNVENVFYDGKPYRMATFTTFSNLKGSFVRTILTAPDSDQCGVTFELGHTYLVYANNRLGRPAAGVFDVFEGQEAENRVNQLQERGMVRYPDPGPQQITLYPGSNVTVTLDGRTIPVTPGTLFYNNSLYAPMTFFRDTLGYVTVWNSESNRFEILLRSEWAGIAAKGDPSQSEFKDTAIGIPLGTEPFVAAVTYSDVLARVDGRVYAPELHPFNYGGVVYVPLRDTAEKLGLLVNWDPQTYTASIRDTRPLDRDEHPSLIMKLSSNKDGVSDLIVDRIENDQALYRVDRVLQYGETVEQLQAPFLDLIKENDGVADRRIRLFQQKGDREYELVMTEELMNSLKTNPLVRKSISLTLDREFYTWPENGVIRQSNVH</sequence>
<dbReference type="EMBL" id="JBHTLU010000035">
    <property type="protein sequence ID" value="MFD1223554.1"/>
    <property type="molecule type" value="Genomic_DNA"/>
</dbReference>
<name>A0ABW3UTF5_9BACL</name>
<feature type="domain" description="Copper amine oxidase-like N-terminal" evidence="2">
    <location>
        <begin position="257"/>
        <end position="302"/>
    </location>
</feature>
<dbReference type="InterPro" id="IPR036582">
    <property type="entry name" value="Mao_N_sf"/>
</dbReference>